<gene>
    <name evidence="1" type="ORF">METZ01_LOCUS245389</name>
</gene>
<organism evidence="1">
    <name type="scientific">marine metagenome</name>
    <dbReference type="NCBI Taxonomy" id="408172"/>
    <lineage>
        <taxon>unclassified sequences</taxon>
        <taxon>metagenomes</taxon>
        <taxon>ecological metagenomes</taxon>
    </lineage>
</organism>
<dbReference type="EMBL" id="UINC01064152">
    <property type="protein sequence ID" value="SVB92535.1"/>
    <property type="molecule type" value="Genomic_DNA"/>
</dbReference>
<sequence length="23" mass="2460">MGIASKLIPLGKLKRVLLIALLV</sequence>
<feature type="non-terminal residue" evidence="1">
    <location>
        <position position="23"/>
    </location>
</feature>
<proteinExistence type="predicted"/>
<dbReference type="AlphaFoldDB" id="A0A382HZI7"/>
<accession>A0A382HZI7</accession>
<name>A0A382HZI7_9ZZZZ</name>
<evidence type="ECO:0000313" key="1">
    <source>
        <dbReference type="EMBL" id="SVB92535.1"/>
    </source>
</evidence>
<protein>
    <submittedName>
        <fullName evidence="1">Uncharacterized protein</fullName>
    </submittedName>
</protein>
<reference evidence="1" key="1">
    <citation type="submission" date="2018-05" db="EMBL/GenBank/DDBJ databases">
        <authorList>
            <person name="Lanie J.A."/>
            <person name="Ng W.-L."/>
            <person name="Kazmierczak K.M."/>
            <person name="Andrzejewski T.M."/>
            <person name="Davidsen T.M."/>
            <person name="Wayne K.J."/>
            <person name="Tettelin H."/>
            <person name="Glass J.I."/>
            <person name="Rusch D."/>
            <person name="Podicherti R."/>
            <person name="Tsui H.-C.T."/>
            <person name="Winkler M.E."/>
        </authorList>
    </citation>
    <scope>NUCLEOTIDE SEQUENCE</scope>
</reference>